<dbReference type="EMBL" id="JAHSPG010000001">
    <property type="protein sequence ID" value="MBV4356066.1"/>
    <property type="molecule type" value="Genomic_DNA"/>
</dbReference>
<feature type="domain" description="N-acetyltransferase" evidence="1">
    <location>
        <begin position="95"/>
        <end position="234"/>
    </location>
</feature>
<accession>A0A9E2S5D5</accession>
<keyword evidence="3" id="KW-1185">Reference proteome</keyword>
<evidence type="ECO:0000259" key="1">
    <source>
        <dbReference type="PROSITE" id="PS51186"/>
    </source>
</evidence>
<reference evidence="2" key="1">
    <citation type="submission" date="2021-06" db="EMBL/GenBank/DDBJ databases">
        <authorList>
            <person name="Huq M.A."/>
        </authorList>
    </citation>
    <scope>NUCLEOTIDE SEQUENCE</scope>
    <source>
        <strain evidence="2">MAH-26</strain>
    </source>
</reference>
<gene>
    <name evidence="2" type="ORF">KTO63_02835</name>
</gene>
<dbReference type="PROSITE" id="PS51186">
    <property type="entry name" value="GNAT"/>
    <property type="match status" value="1"/>
</dbReference>
<dbReference type="CDD" id="cd04301">
    <property type="entry name" value="NAT_SF"/>
    <property type="match status" value="1"/>
</dbReference>
<dbReference type="Proteomes" id="UP000812270">
    <property type="component" value="Unassembled WGS sequence"/>
</dbReference>
<dbReference type="AlphaFoldDB" id="A0A9E2S5D5"/>
<proteinExistence type="predicted"/>
<keyword evidence="2" id="KW-0808">Transferase</keyword>
<dbReference type="RefSeq" id="WP_217789605.1">
    <property type="nucleotide sequence ID" value="NZ_JAHSPG010000001.1"/>
</dbReference>
<evidence type="ECO:0000313" key="3">
    <source>
        <dbReference type="Proteomes" id="UP000812270"/>
    </source>
</evidence>
<dbReference type="EC" id="2.3.1.-" evidence="2"/>
<dbReference type="GO" id="GO:0016747">
    <property type="term" value="F:acyltransferase activity, transferring groups other than amino-acyl groups"/>
    <property type="evidence" value="ECO:0007669"/>
    <property type="project" value="InterPro"/>
</dbReference>
<dbReference type="Pfam" id="PF00583">
    <property type="entry name" value="Acetyltransf_1"/>
    <property type="match status" value="1"/>
</dbReference>
<evidence type="ECO:0000313" key="2">
    <source>
        <dbReference type="EMBL" id="MBV4356066.1"/>
    </source>
</evidence>
<keyword evidence="2" id="KW-0012">Acyltransferase</keyword>
<name>A0A9E2S5D5_9BACT</name>
<dbReference type="InterPro" id="IPR000182">
    <property type="entry name" value="GNAT_dom"/>
</dbReference>
<comment type="caution">
    <text evidence="2">The sequence shown here is derived from an EMBL/GenBank/DDBJ whole genome shotgun (WGS) entry which is preliminary data.</text>
</comment>
<organism evidence="2 3">
    <name type="scientific">Pinibacter aurantiacus</name>
    <dbReference type="NCBI Taxonomy" id="2851599"/>
    <lineage>
        <taxon>Bacteria</taxon>
        <taxon>Pseudomonadati</taxon>
        <taxon>Bacteroidota</taxon>
        <taxon>Chitinophagia</taxon>
        <taxon>Chitinophagales</taxon>
        <taxon>Chitinophagaceae</taxon>
        <taxon>Pinibacter</taxon>
    </lineage>
</organism>
<protein>
    <submittedName>
        <fullName evidence="2">GNAT family N-acetyltransferase</fullName>
        <ecNumber evidence="2">2.3.1.-</ecNumber>
    </submittedName>
</protein>
<sequence length="234" mass="26839">MKTVEWDSNFYKKKIGKISIVNQTVKEFVCEIENARENNFDLIYVFVEDKNVPIEDYLKRHSQCFDEKVVYVKPIDSSADKPSKVFVYDGPANEQLIHLGFEAGKFSRFGIDPRLSPYFKTMYKLWIENSINKSFADFLICKYSESEPQIITSFVTGKADGNVGRIGLIATNPLYQGKGIGREIMKASEYHFLQSGAVDIEVATQLENKIACAFYSSIGFKIKTITPIYHYWLK</sequence>